<feature type="compositionally biased region" description="Basic residues" evidence="1">
    <location>
        <begin position="377"/>
        <end position="386"/>
    </location>
</feature>
<sequence>MSFASTSGFSPAASMHRRSASAGDEVKRESRLKADAREAEEENGRMTDVEEARTLDAGSVSRPRAKSRLSFSGFKFGRSQSRSRKQHSSAVAVPLVSDSSPRWTVEEVNTLAESSLRYWKSGVAADKAAMASDLGRSTREVGEMLEYILQGYARFGGTPSWADQSPEFIMGWAALEFPRNSLLNPQTADSARLPSSVSRLEACISALRCTSRVPTEHPGFSIDGKKTATSSQNIVADFREGMRLQGVEPSPPQRTDSLSPSSVPSLAASSARTPSRKSTRSNTGTTRDGINAHPRPKSSNSSSAQPTADSSKPANPASEPVPEPLPKTTVDTDKDAQSGTPKSGSQSSIPVFSAGSQPVFTGGLRSRQTLTTLNRPARGRRARRSSFRHETGSFGFKYTADEVSMGEDAPVAHDANSKEDAKVTVDQQPAPPTPEPSRPRASTVAHTPLAPANGAENRRSQDSGHIGELSPDQSQNAVNVIQPIRESNSDIDAQFPDISTETRQKVRRFVDRFVTEYAADFQQRVDAHMSGRDGLCITVDHFADFEYNNDAYLKAIETIYRYIGGSVLYTCNIFFHVQLLHAIRLDHIPVTDDSWLRVNEFATRVFNKRIKDARYLVMHEYAESAESAANAPGGGWLPAARNGRLDSFTGSEGNEHSSPFERAFYMDKLACRYVKFILDVKREDIVHRVRESGPRPMPVALQADEATMLPLDIEIRNMIIAFIWEDIPQATLESKEVTLLRALEMLNAEFAERCGFNSRGLQSLLEPHTNVDGDAAADPDVTSVTELSDMPATHQAQIIGKAFARAYFHDIKYRFLEAMLHDHPFRPVSRDELKEWSIRGSGPFGEDVDYVLNTRLYKFLRRVHMRPTSKQWLNASAAATLSMIRRTLAAAMHKDYLAHIDVTTYETRFKEIVLDMRGGSASTASSIGFPQSINASKLRLSAFGRRPGPAMSNGSSRPQGSAAIRYSPRPLVSPSLSAQRGSIYGAVQNGLPVGVHPSMVTQSPMLSYTVPMPGNSYHMPQPMPMAHIYAPYAQIDPSMHHQFQQMPVFYANSSTPAAAPNGSNEANMATVLQKFEEMQLMLRQLQSQSQLQSQQNQP</sequence>
<feature type="compositionally biased region" description="Polar residues" evidence="1">
    <location>
        <begin position="297"/>
        <end position="313"/>
    </location>
</feature>
<evidence type="ECO:0000256" key="1">
    <source>
        <dbReference type="SAM" id="MobiDB-lite"/>
    </source>
</evidence>
<dbReference type="AlphaFoldDB" id="A0A9W8CQ43"/>
<comment type="caution">
    <text evidence="2">The sequence shown here is derived from an EMBL/GenBank/DDBJ whole genome shotgun (WGS) entry which is preliminary data.</text>
</comment>
<organism evidence="2 3">
    <name type="scientific">Coemansia erecta</name>
    <dbReference type="NCBI Taxonomy" id="147472"/>
    <lineage>
        <taxon>Eukaryota</taxon>
        <taxon>Fungi</taxon>
        <taxon>Fungi incertae sedis</taxon>
        <taxon>Zoopagomycota</taxon>
        <taxon>Kickxellomycotina</taxon>
        <taxon>Kickxellomycetes</taxon>
        <taxon>Kickxellales</taxon>
        <taxon>Kickxellaceae</taxon>
        <taxon>Coemansia</taxon>
    </lineage>
</organism>
<feature type="compositionally biased region" description="Polar residues" evidence="1">
    <location>
        <begin position="337"/>
        <end position="359"/>
    </location>
</feature>
<feature type="compositionally biased region" description="Low complexity" evidence="1">
    <location>
        <begin position="257"/>
        <end position="271"/>
    </location>
</feature>
<feature type="compositionally biased region" description="Basic and acidic residues" evidence="1">
    <location>
        <begin position="24"/>
        <end position="54"/>
    </location>
</feature>
<feature type="region of interest" description="Disordered" evidence="1">
    <location>
        <begin position="414"/>
        <end position="475"/>
    </location>
</feature>
<evidence type="ECO:0000313" key="3">
    <source>
        <dbReference type="Proteomes" id="UP001149813"/>
    </source>
</evidence>
<feature type="region of interest" description="Disordered" evidence="1">
    <location>
        <begin position="945"/>
        <end position="967"/>
    </location>
</feature>
<dbReference type="OrthoDB" id="5570110at2759"/>
<protein>
    <submittedName>
        <fullName evidence="2">Uncharacterized protein</fullName>
    </submittedName>
</protein>
<dbReference type="EMBL" id="JANBOJ010000179">
    <property type="protein sequence ID" value="KAJ1721329.1"/>
    <property type="molecule type" value="Genomic_DNA"/>
</dbReference>
<evidence type="ECO:0000313" key="2">
    <source>
        <dbReference type="EMBL" id="KAJ1721329.1"/>
    </source>
</evidence>
<accession>A0A9W8CQ43</accession>
<proteinExistence type="predicted"/>
<reference evidence="2" key="1">
    <citation type="submission" date="2022-07" db="EMBL/GenBank/DDBJ databases">
        <title>Phylogenomic reconstructions and comparative analyses of Kickxellomycotina fungi.</title>
        <authorList>
            <person name="Reynolds N.K."/>
            <person name="Stajich J.E."/>
            <person name="Barry K."/>
            <person name="Grigoriev I.V."/>
            <person name="Crous P."/>
            <person name="Smith M.E."/>
        </authorList>
    </citation>
    <scope>NUCLEOTIDE SEQUENCE</scope>
    <source>
        <strain evidence="2">NBRC 32514</strain>
    </source>
</reference>
<dbReference type="Proteomes" id="UP001149813">
    <property type="component" value="Unassembled WGS sequence"/>
</dbReference>
<keyword evidence="3" id="KW-1185">Reference proteome</keyword>
<feature type="region of interest" description="Disordered" evidence="1">
    <location>
        <begin position="1"/>
        <end position="66"/>
    </location>
</feature>
<gene>
    <name evidence="2" type="ORF">LPJ53_004130</name>
</gene>
<name>A0A9W8CQ43_9FUNG</name>
<feature type="region of interest" description="Disordered" evidence="1">
    <location>
        <begin position="245"/>
        <end position="388"/>
    </location>
</feature>